<dbReference type="PANTHER" id="PTHR32089">
    <property type="entry name" value="METHYL-ACCEPTING CHEMOTAXIS PROTEIN MCPB"/>
    <property type="match status" value="1"/>
</dbReference>
<keyword evidence="3" id="KW-0145">Chemotaxis</keyword>
<organism evidence="14 15">
    <name type="scientific">Hathewaya limosa</name>
    <name type="common">Clostridium limosum</name>
    <dbReference type="NCBI Taxonomy" id="1536"/>
    <lineage>
        <taxon>Bacteria</taxon>
        <taxon>Bacillati</taxon>
        <taxon>Bacillota</taxon>
        <taxon>Clostridia</taxon>
        <taxon>Eubacteriales</taxon>
        <taxon>Clostridiaceae</taxon>
        <taxon>Hathewaya</taxon>
    </lineage>
</organism>
<feature type="transmembrane region" description="Helical" evidence="11">
    <location>
        <begin position="291"/>
        <end position="313"/>
    </location>
</feature>
<evidence type="ECO:0000256" key="1">
    <source>
        <dbReference type="ARBA" id="ARBA00004651"/>
    </source>
</evidence>
<dbReference type="SMART" id="SM00304">
    <property type="entry name" value="HAMP"/>
    <property type="match status" value="2"/>
</dbReference>
<proteinExistence type="inferred from homology"/>
<comment type="similarity">
    <text evidence="8">Belongs to the methyl-accepting chemotaxis (MCP) protein family.</text>
</comment>
<feature type="domain" description="HAMP" evidence="13">
    <location>
        <begin position="315"/>
        <end position="367"/>
    </location>
</feature>
<evidence type="ECO:0000256" key="2">
    <source>
        <dbReference type="ARBA" id="ARBA00022475"/>
    </source>
</evidence>
<keyword evidence="6 11" id="KW-0472">Membrane</keyword>
<dbReference type="InterPro" id="IPR033479">
    <property type="entry name" value="dCache_1"/>
</dbReference>
<evidence type="ECO:0000256" key="10">
    <source>
        <dbReference type="SAM" id="Coils"/>
    </source>
</evidence>
<evidence type="ECO:0000256" key="11">
    <source>
        <dbReference type="SAM" id="Phobius"/>
    </source>
</evidence>
<dbReference type="Pfam" id="PF02743">
    <property type="entry name" value="dCache_1"/>
    <property type="match status" value="1"/>
</dbReference>
<evidence type="ECO:0000256" key="3">
    <source>
        <dbReference type="ARBA" id="ARBA00022500"/>
    </source>
</evidence>
<dbReference type="EMBL" id="JAUSWN010000002">
    <property type="protein sequence ID" value="MDQ0478680.1"/>
    <property type="molecule type" value="Genomic_DNA"/>
</dbReference>
<dbReference type="Proteomes" id="UP001224418">
    <property type="component" value="Unassembled WGS sequence"/>
</dbReference>
<dbReference type="CDD" id="cd12912">
    <property type="entry name" value="PDC2_MCP_like"/>
    <property type="match status" value="1"/>
</dbReference>
<feature type="coiled-coil region" evidence="10">
    <location>
        <begin position="607"/>
        <end position="673"/>
    </location>
</feature>
<evidence type="ECO:0000256" key="6">
    <source>
        <dbReference type="ARBA" id="ARBA00023136"/>
    </source>
</evidence>
<dbReference type="RefSeq" id="WP_307354911.1">
    <property type="nucleotide sequence ID" value="NZ_BAAACJ010000008.1"/>
</dbReference>
<dbReference type="PROSITE" id="PS50885">
    <property type="entry name" value="HAMP"/>
    <property type="match status" value="1"/>
</dbReference>
<reference evidence="14 15" key="1">
    <citation type="submission" date="2023-07" db="EMBL/GenBank/DDBJ databases">
        <title>Genomic Encyclopedia of Type Strains, Phase IV (KMG-IV): sequencing the most valuable type-strain genomes for metagenomic binning, comparative biology and taxonomic classification.</title>
        <authorList>
            <person name="Goeker M."/>
        </authorList>
    </citation>
    <scope>NUCLEOTIDE SEQUENCE [LARGE SCALE GENOMIC DNA]</scope>
    <source>
        <strain evidence="14 15">DSM 1400</strain>
    </source>
</reference>
<feature type="domain" description="Methyl-accepting transducer" evidence="12">
    <location>
        <begin position="386"/>
        <end position="643"/>
    </location>
</feature>
<evidence type="ECO:0000256" key="4">
    <source>
        <dbReference type="ARBA" id="ARBA00022692"/>
    </source>
</evidence>
<dbReference type="Pfam" id="PF00015">
    <property type="entry name" value="MCPsignal"/>
    <property type="match status" value="1"/>
</dbReference>
<keyword evidence="4 11" id="KW-0812">Transmembrane</keyword>
<dbReference type="InterPro" id="IPR029151">
    <property type="entry name" value="Sensor-like_sf"/>
</dbReference>
<dbReference type="PROSITE" id="PS50111">
    <property type="entry name" value="CHEMOTAXIS_TRANSDUC_2"/>
    <property type="match status" value="1"/>
</dbReference>
<dbReference type="CDD" id="cd18773">
    <property type="entry name" value="PDC1_HK_sensor"/>
    <property type="match status" value="1"/>
</dbReference>
<dbReference type="SUPFAM" id="SSF103190">
    <property type="entry name" value="Sensory domain-like"/>
    <property type="match status" value="1"/>
</dbReference>
<evidence type="ECO:0000256" key="7">
    <source>
        <dbReference type="ARBA" id="ARBA00023224"/>
    </source>
</evidence>
<keyword evidence="7 9" id="KW-0807">Transducer</keyword>
<dbReference type="InterPro" id="IPR003660">
    <property type="entry name" value="HAMP_dom"/>
</dbReference>
<keyword evidence="15" id="KW-1185">Reference proteome</keyword>
<name>A0ABU0JNN1_HATLI</name>
<comment type="caution">
    <text evidence="14">The sequence shown here is derived from an EMBL/GenBank/DDBJ whole genome shotgun (WGS) entry which is preliminary data.</text>
</comment>
<dbReference type="SMART" id="SM00283">
    <property type="entry name" value="MA"/>
    <property type="match status" value="1"/>
</dbReference>
<keyword evidence="10" id="KW-0175">Coiled coil</keyword>
<keyword evidence="2" id="KW-1003">Cell membrane</keyword>
<protein>
    <submittedName>
        <fullName evidence="14">Methyl-accepting chemotaxis protein</fullName>
    </submittedName>
</protein>
<keyword evidence="5 11" id="KW-1133">Transmembrane helix</keyword>
<dbReference type="InterPro" id="IPR004089">
    <property type="entry name" value="MCPsignal_dom"/>
</dbReference>
<evidence type="ECO:0000256" key="5">
    <source>
        <dbReference type="ARBA" id="ARBA00022989"/>
    </source>
</evidence>
<dbReference type="Gene3D" id="1.10.287.950">
    <property type="entry name" value="Methyl-accepting chemotaxis protein"/>
    <property type="match status" value="1"/>
</dbReference>
<evidence type="ECO:0000256" key="9">
    <source>
        <dbReference type="PROSITE-ProRule" id="PRU00284"/>
    </source>
</evidence>
<sequence length="673" mass="74930">MKKVTNKTNYRMTLNKKIIILAILLIAIPLTISTFNSCCRFRSDLKKNLADNNMVVIEQLQYNVDTFIKSYEDDIRTISQDLFIKDNVNKKEKKAELEKSFENYVKNHKEVEFLYIGTKDDRMISYPSSDDLGPDYKPTQTSTYKKPVQKSGISWSRPYPDKGTGVYVATVSIPLYSEKSEVLGVVFMDINLSKLSSIVDKIRFGKNGYGFILSNQNKILAHKDKKMLGKEFDIKEVTKEVRKVKGNVLYNKKDNIGSAEKLATFVKIKSLGWTLVGVSYFDDLNKQCANIFVQNLILAAVCLVIAIFIAIYFSRILKKNIDLLLKSIKSGETGDLTTTCDIKSKDEFGLIAYNFNKMIDSLNKLFKQIKNVSVELGGDSSMLAANTEESKATFDGINGAIVEIANGANDQAEQTDNVLNISNTFGQKVNSISQESRDINDNIEEIVSINKDTIDIMRNLEENTHNSRHIIDKVGATISDLDSSIGDIGSILDTINSISEQTNLLALNASIEAARAGEAGKGFAVVADEIRKLAEGSKNATENIKNIIVNIKEESNKTVEIVETLSETSSIQDKSVDNVNDAFNNISDEVEVISCKIKVISENIMELTELKNEILESMENISTVSQETASSTEEITASVEQQSYTISEIANATEKLSNLAKNLENEINKFKLD</sequence>
<evidence type="ECO:0000313" key="14">
    <source>
        <dbReference type="EMBL" id="MDQ0478680.1"/>
    </source>
</evidence>
<dbReference type="SUPFAM" id="SSF58104">
    <property type="entry name" value="Methyl-accepting chemotaxis protein (MCP) signaling domain"/>
    <property type="match status" value="1"/>
</dbReference>
<evidence type="ECO:0000259" key="12">
    <source>
        <dbReference type="PROSITE" id="PS50111"/>
    </source>
</evidence>
<dbReference type="CDD" id="cd06225">
    <property type="entry name" value="HAMP"/>
    <property type="match status" value="1"/>
</dbReference>
<comment type="subcellular location">
    <subcellularLocation>
        <location evidence="1">Cell membrane</location>
        <topology evidence="1">Multi-pass membrane protein</topology>
    </subcellularLocation>
</comment>
<evidence type="ECO:0000259" key="13">
    <source>
        <dbReference type="PROSITE" id="PS50885"/>
    </source>
</evidence>
<dbReference type="PANTHER" id="PTHR32089:SF112">
    <property type="entry name" value="LYSOZYME-LIKE PROTEIN-RELATED"/>
    <property type="match status" value="1"/>
</dbReference>
<gene>
    <name evidence="14" type="ORF">QOZ93_000389</name>
</gene>
<evidence type="ECO:0000256" key="8">
    <source>
        <dbReference type="ARBA" id="ARBA00029447"/>
    </source>
</evidence>
<accession>A0ABU0JNN1</accession>
<evidence type="ECO:0000313" key="15">
    <source>
        <dbReference type="Proteomes" id="UP001224418"/>
    </source>
</evidence>
<dbReference type="CDD" id="cd11386">
    <property type="entry name" value="MCP_signal"/>
    <property type="match status" value="1"/>
</dbReference>
<dbReference type="Gene3D" id="3.30.450.20">
    <property type="entry name" value="PAS domain"/>
    <property type="match status" value="2"/>
</dbReference>